<dbReference type="InterPro" id="IPR004358">
    <property type="entry name" value="Sig_transdc_His_kin-like_C"/>
</dbReference>
<evidence type="ECO:0000256" key="6">
    <source>
        <dbReference type="ARBA" id="ARBA00022692"/>
    </source>
</evidence>
<dbReference type="InterPro" id="IPR003661">
    <property type="entry name" value="HisK_dim/P_dom"/>
</dbReference>
<dbReference type="RefSeq" id="WP_035585937.1">
    <property type="nucleotide sequence ID" value="NZ_CP089331.1"/>
</dbReference>
<dbReference type="GO" id="GO:0000155">
    <property type="term" value="F:phosphorelay sensor kinase activity"/>
    <property type="evidence" value="ECO:0007669"/>
    <property type="project" value="InterPro"/>
</dbReference>
<evidence type="ECO:0000256" key="8">
    <source>
        <dbReference type="ARBA" id="ARBA00022989"/>
    </source>
</evidence>
<dbReference type="InterPro" id="IPR050428">
    <property type="entry name" value="TCS_sensor_his_kinase"/>
</dbReference>
<evidence type="ECO:0000256" key="3">
    <source>
        <dbReference type="ARBA" id="ARBA00012438"/>
    </source>
</evidence>
<keyword evidence="8 11" id="KW-1133">Transmembrane helix</keyword>
<evidence type="ECO:0000313" key="18">
    <source>
        <dbReference type="Proteomes" id="UP000436429"/>
    </source>
</evidence>
<comment type="catalytic activity">
    <reaction evidence="1">
        <text>ATP + protein L-histidine = ADP + protein N-phospho-L-histidine.</text>
        <dbReference type="EC" id="2.7.13.3"/>
    </reaction>
</comment>
<feature type="transmembrane region" description="Helical" evidence="11">
    <location>
        <begin position="25"/>
        <end position="51"/>
    </location>
</feature>
<feature type="domain" description="Histidine kinase" evidence="12">
    <location>
        <begin position="319"/>
        <end position="536"/>
    </location>
</feature>
<proteinExistence type="predicted"/>
<dbReference type="Gene3D" id="3.30.565.10">
    <property type="entry name" value="Histidine kinase-like ATPase, C-terminal domain"/>
    <property type="match status" value="1"/>
</dbReference>
<dbReference type="InterPro" id="IPR005467">
    <property type="entry name" value="His_kinase_dom"/>
</dbReference>
<gene>
    <name evidence="15" type="ORF">C1871_12160</name>
    <name evidence="14" type="ORF">C1875_07080</name>
    <name evidence="13" type="ORF">GO726_03275</name>
</gene>
<reference evidence="16 17" key="1">
    <citation type="journal article" date="2018" name="Elife">
        <title>Discovery and characterization of a prevalent human gut bacterial enzyme sufficient for the inactivation of a family of plant toxins.</title>
        <authorList>
            <person name="Koppel N."/>
            <person name="Bisanz J.E."/>
            <person name="Pandelia M.E."/>
            <person name="Turnbaugh P.J."/>
            <person name="Balskus E.P."/>
        </authorList>
    </citation>
    <scope>NUCLEOTIDE SEQUENCE [LARGE SCALE GENOMIC DNA]</scope>
    <source>
        <strain evidence="15 16">FAA1-1-60AUCSF</strain>
        <strain evidence="14 17">W1 BHI 6</strain>
    </source>
</reference>
<accession>A0A369MJS3</accession>
<evidence type="ECO:0000256" key="5">
    <source>
        <dbReference type="ARBA" id="ARBA00022679"/>
    </source>
</evidence>
<dbReference type="PRINTS" id="PR00344">
    <property type="entry name" value="BCTRLSENSOR"/>
</dbReference>
<dbReference type="GO" id="GO:0005886">
    <property type="term" value="C:plasma membrane"/>
    <property type="evidence" value="ECO:0007669"/>
    <property type="project" value="UniProtKB-SubCell"/>
</dbReference>
<evidence type="ECO:0000256" key="9">
    <source>
        <dbReference type="ARBA" id="ARBA00023012"/>
    </source>
</evidence>
<dbReference type="CDD" id="cd00075">
    <property type="entry name" value="HATPase"/>
    <property type="match status" value="1"/>
</dbReference>
<organism evidence="14 17">
    <name type="scientific">Eggerthella lenta</name>
    <name type="common">Eubacterium lentum</name>
    <dbReference type="NCBI Taxonomy" id="84112"/>
    <lineage>
        <taxon>Bacteria</taxon>
        <taxon>Bacillati</taxon>
        <taxon>Actinomycetota</taxon>
        <taxon>Coriobacteriia</taxon>
        <taxon>Eggerthellales</taxon>
        <taxon>Eggerthellaceae</taxon>
        <taxon>Eggerthella</taxon>
    </lineage>
</organism>
<dbReference type="EMBL" id="WPOM01000005">
    <property type="protein sequence ID" value="MVN32197.1"/>
    <property type="molecule type" value="Genomic_DNA"/>
</dbReference>
<dbReference type="SMART" id="SM00387">
    <property type="entry name" value="HATPase_c"/>
    <property type="match status" value="1"/>
</dbReference>
<keyword evidence="6 11" id="KW-0812">Transmembrane</keyword>
<comment type="subcellular location">
    <subcellularLocation>
        <location evidence="2">Cell membrane</location>
    </subcellularLocation>
</comment>
<dbReference type="EMBL" id="PPTU01000008">
    <property type="protein sequence ID" value="RDB70953.1"/>
    <property type="molecule type" value="Genomic_DNA"/>
</dbReference>
<dbReference type="EC" id="2.7.13.3" evidence="3"/>
<dbReference type="Proteomes" id="UP000253857">
    <property type="component" value="Unassembled WGS sequence"/>
</dbReference>
<dbReference type="EMBL" id="PPTY01000026">
    <property type="protein sequence ID" value="RDB83194.1"/>
    <property type="molecule type" value="Genomic_DNA"/>
</dbReference>
<evidence type="ECO:0000313" key="14">
    <source>
        <dbReference type="EMBL" id="RDB70953.1"/>
    </source>
</evidence>
<dbReference type="InterPro" id="IPR036097">
    <property type="entry name" value="HisK_dim/P_sf"/>
</dbReference>
<evidence type="ECO:0000256" key="4">
    <source>
        <dbReference type="ARBA" id="ARBA00022553"/>
    </source>
</evidence>
<keyword evidence="4" id="KW-0597">Phosphoprotein</keyword>
<sequence length="536" mass="58575">MDWDIVLRADATSVKLGVESLLSSLAFRCMSIVLVYAVLIMGLFSTVGYLADSRLNSAFPSIDDLEENRVALENDSFNELRNSIPPSAQMVIFDQNGNRLYASDDDVAKSIDANDLEIINGTEEDQVFYEVLQRFDARYGTVYEINLCGMSGIGSSKIVLSSCVCKLDGTIVEGDLFAGRESLSKRELSLINGEFSANKSIQKLEYVTVDNQPRTLVFISSNVSEATYDELISQNGMIWLSSIPVAVAFTAIAAVVLVRMIRRAAKPLDAAITACKEGGESPDGMHRVPAELVPTYDNFLELMEELKAAQNDKQRIVSDISHDLKTPLTVIRGYAQAFEDGCVPPEKAGEYLRAMKEKTDEASQLIDSLFLYAKTNHPSYIPQLVRMDVCEAVRRIAVEMLPTIEQRACRLDAAIPDDPIWVRADGSLLARVLGNLINNACVHNPGGVTVRLTCKRTESEAVIAVADDGAGIPESIRDHVFEPFVTSNDARESGKGTGLGLSIAKRFIDLQGGTIAVSAQPEEDFETEIVVTLPLA</sequence>
<dbReference type="Proteomes" id="UP000436429">
    <property type="component" value="Unassembled WGS sequence"/>
</dbReference>
<dbReference type="PANTHER" id="PTHR45436:SF5">
    <property type="entry name" value="SENSOR HISTIDINE KINASE TRCS"/>
    <property type="match status" value="1"/>
</dbReference>
<evidence type="ECO:0000313" key="16">
    <source>
        <dbReference type="Proteomes" id="UP000253857"/>
    </source>
</evidence>
<evidence type="ECO:0000256" key="11">
    <source>
        <dbReference type="SAM" id="Phobius"/>
    </source>
</evidence>
<evidence type="ECO:0000256" key="7">
    <source>
        <dbReference type="ARBA" id="ARBA00022777"/>
    </source>
</evidence>
<dbReference type="SUPFAM" id="SSF47384">
    <property type="entry name" value="Homodimeric domain of signal transducing histidine kinase"/>
    <property type="match status" value="1"/>
</dbReference>
<evidence type="ECO:0000256" key="2">
    <source>
        <dbReference type="ARBA" id="ARBA00004236"/>
    </source>
</evidence>
<reference evidence="13 18" key="2">
    <citation type="submission" date="2019-11" db="EMBL/GenBank/DDBJ databases">
        <title>Whole genome shotgun sequencing (WGS) data from Adlercreutzia equolifaciens ResAG-91, Eggerthella lenta MRI-F36, MRI-F37, MRI-F40, ResAG-49, ResAG-88, ResAG-121, ResAG-145, and Gordonibacter sp. ResAG-5, ResAG-26, ResAG-43, ResAG-50, ResAG-59.</title>
        <authorList>
            <person name="Stoll D.A."/>
            <person name="Danylec N."/>
            <person name="Franz C.M.A.P."/>
            <person name="Huch M."/>
        </authorList>
    </citation>
    <scope>NUCLEOTIDE SEQUENCE [LARGE SCALE GENOMIC DNA]</scope>
    <source>
        <strain evidence="13 18">ResAG-88</strain>
    </source>
</reference>
<name>A0A369MJS3_EGGLN</name>
<evidence type="ECO:0000259" key="12">
    <source>
        <dbReference type="PROSITE" id="PS50109"/>
    </source>
</evidence>
<evidence type="ECO:0000313" key="13">
    <source>
        <dbReference type="EMBL" id="MVN32197.1"/>
    </source>
</evidence>
<protein>
    <recommendedName>
        <fullName evidence="3">histidine kinase</fullName>
        <ecNumber evidence="3">2.7.13.3</ecNumber>
    </recommendedName>
</protein>
<keyword evidence="5" id="KW-0808">Transferase</keyword>
<feature type="transmembrane region" description="Helical" evidence="11">
    <location>
        <begin position="237"/>
        <end position="258"/>
    </location>
</feature>
<dbReference type="SUPFAM" id="SSF55874">
    <property type="entry name" value="ATPase domain of HSP90 chaperone/DNA topoisomerase II/histidine kinase"/>
    <property type="match status" value="1"/>
</dbReference>
<dbReference type="SMART" id="SM00388">
    <property type="entry name" value="HisKA"/>
    <property type="match status" value="1"/>
</dbReference>
<evidence type="ECO:0000313" key="15">
    <source>
        <dbReference type="EMBL" id="RDB83194.1"/>
    </source>
</evidence>
<dbReference type="PROSITE" id="PS50109">
    <property type="entry name" value="HIS_KIN"/>
    <property type="match status" value="1"/>
</dbReference>
<dbReference type="GeneID" id="69511599"/>
<dbReference type="CDD" id="cd00082">
    <property type="entry name" value="HisKA"/>
    <property type="match status" value="1"/>
</dbReference>
<keyword evidence="7 14" id="KW-0418">Kinase</keyword>
<dbReference type="AlphaFoldDB" id="A0A369MJS3"/>
<evidence type="ECO:0000256" key="10">
    <source>
        <dbReference type="ARBA" id="ARBA00023136"/>
    </source>
</evidence>
<dbReference type="PANTHER" id="PTHR45436">
    <property type="entry name" value="SENSOR HISTIDINE KINASE YKOH"/>
    <property type="match status" value="1"/>
</dbReference>
<evidence type="ECO:0000313" key="17">
    <source>
        <dbReference type="Proteomes" id="UP000253970"/>
    </source>
</evidence>
<keyword evidence="9" id="KW-0902">Two-component regulatory system</keyword>
<dbReference type="InterPro" id="IPR036890">
    <property type="entry name" value="HATPase_C_sf"/>
</dbReference>
<evidence type="ECO:0000256" key="1">
    <source>
        <dbReference type="ARBA" id="ARBA00000085"/>
    </source>
</evidence>
<dbReference type="Proteomes" id="UP000253970">
    <property type="component" value="Unassembled WGS sequence"/>
</dbReference>
<dbReference type="Pfam" id="PF00512">
    <property type="entry name" value="HisKA"/>
    <property type="match status" value="1"/>
</dbReference>
<keyword evidence="10 11" id="KW-0472">Membrane</keyword>
<dbReference type="Gene3D" id="1.10.287.130">
    <property type="match status" value="1"/>
</dbReference>
<dbReference type="Pfam" id="PF02518">
    <property type="entry name" value="HATPase_c"/>
    <property type="match status" value="1"/>
</dbReference>
<dbReference type="InterPro" id="IPR003594">
    <property type="entry name" value="HATPase_dom"/>
</dbReference>
<comment type="caution">
    <text evidence="14">The sequence shown here is derived from an EMBL/GenBank/DDBJ whole genome shotgun (WGS) entry which is preliminary data.</text>
</comment>